<reference evidence="1 2" key="1">
    <citation type="submission" date="2024-07" db="EMBL/GenBank/DDBJ databases">
        <title>Section-level genome sequencing and comparative genomics of Aspergillus sections Usti and Cavernicolus.</title>
        <authorList>
            <consortium name="Lawrence Berkeley National Laboratory"/>
            <person name="Nybo J.L."/>
            <person name="Vesth T.C."/>
            <person name="Theobald S."/>
            <person name="Frisvad J.C."/>
            <person name="Larsen T.O."/>
            <person name="Kjaerboelling I."/>
            <person name="Rothschild-Mancinelli K."/>
            <person name="Lyhne E.K."/>
            <person name="Kogle M.E."/>
            <person name="Barry K."/>
            <person name="Clum A."/>
            <person name="Na H."/>
            <person name="Ledsgaard L."/>
            <person name="Lin J."/>
            <person name="Lipzen A."/>
            <person name="Kuo A."/>
            <person name="Riley R."/>
            <person name="Mondo S."/>
            <person name="Labutti K."/>
            <person name="Haridas S."/>
            <person name="Pangalinan J."/>
            <person name="Salamov A.A."/>
            <person name="Simmons B.A."/>
            <person name="Magnuson J.K."/>
            <person name="Chen J."/>
            <person name="Drula E."/>
            <person name="Henrissat B."/>
            <person name="Wiebenga A."/>
            <person name="Lubbers R.J."/>
            <person name="Gomes A.C."/>
            <person name="Makela M.R."/>
            <person name="Stajich J."/>
            <person name="Grigoriev I.V."/>
            <person name="Mortensen U.H."/>
            <person name="De Vries R.P."/>
            <person name="Baker S.E."/>
            <person name="Andersen M.R."/>
        </authorList>
    </citation>
    <scope>NUCLEOTIDE SEQUENCE [LARGE SCALE GENOMIC DNA]</scope>
    <source>
        <strain evidence="1 2">CBS 209.92</strain>
    </source>
</reference>
<dbReference type="Proteomes" id="UP001610563">
    <property type="component" value="Unassembled WGS sequence"/>
</dbReference>
<dbReference type="EMBL" id="JBFTWV010000017">
    <property type="protein sequence ID" value="KAL2797820.1"/>
    <property type="molecule type" value="Genomic_DNA"/>
</dbReference>
<protein>
    <submittedName>
        <fullName evidence="1">Uncharacterized protein</fullName>
    </submittedName>
</protein>
<sequence>MPIPWKVLSRTAAAGVAGTGLFFVYLTHGIEMVPMQTSDPIFHSKFHAAYNPNGNPTIHDLHIIRVPLNRIDQSLLDDQGKLLERFCGGVWAGVGFSPERILHSLIEARDATKSQLWTRSDLLHSQYNVRTDIAGNFEVVDRTDKSILIRGGDKTSVRGVRPLDALIELGVSIDREQGVVEFAFKSLFFQGLGVSKEKMMPAPIVWLHEQYAKAMLGDGVRYVLKQG</sequence>
<keyword evidence="2" id="KW-1185">Reference proteome</keyword>
<proteinExistence type="predicted"/>
<evidence type="ECO:0000313" key="1">
    <source>
        <dbReference type="EMBL" id="KAL2797820.1"/>
    </source>
</evidence>
<organism evidence="1 2">
    <name type="scientific">Aspergillus keveii</name>
    <dbReference type="NCBI Taxonomy" id="714993"/>
    <lineage>
        <taxon>Eukaryota</taxon>
        <taxon>Fungi</taxon>
        <taxon>Dikarya</taxon>
        <taxon>Ascomycota</taxon>
        <taxon>Pezizomycotina</taxon>
        <taxon>Eurotiomycetes</taxon>
        <taxon>Eurotiomycetidae</taxon>
        <taxon>Eurotiales</taxon>
        <taxon>Aspergillaceae</taxon>
        <taxon>Aspergillus</taxon>
        <taxon>Aspergillus subgen. Nidulantes</taxon>
    </lineage>
</organism>
<gene>
    <name evidence="1" type="ORF">BJX66DRAFT_83283</name>
</gene>
<accession>A0ABR4GH39</accession>
<evidence type="ECO:0000313" key="2">
    <source>
        <dbReference type="Proteomes" id="UP001610563"/>
    </source>
</evidence>
<comment type="caution">
    <text evidence="1">The sequence shown here is derived from an EMBL/GenBank/DDBJ whole genome shotgun (WGS) entry which is preliminary data.</text>
</comment>
<name>A0ABR4GH39_9EURO</name>